<name>A0A977PVG0_9CYAN</name>
<evidence type="ECO:0000313" key="2">
    <source>
        <dbReference type="EMBL" id="UXE61001.1"/>
    </source>
</evidence>
<dbReference type="InterPro" id="IPR005835">
    <property type="entry name" value="NTP_transferase_dom"/>
</dbReference>
<dbReference type="InterPro" id="IPR013446">
    <property type="entry name" value="G1P_cyt_trans-like"/>
</dbReference>
<dbReference type="PANTHER" id="PTHR47183">
    <property type="entry name" value="GLUCOSE-1-PHOSPHATE CYTIDYLYLTRANSFERASE-RELATED"/>
    <property type="match status" value="1"/>
</dbReference>
<dbReference type="InterPro" id="IPR029044">
    <property type="entry name" value="Nucleotide-diphossugar_trans"/>
</dbReference>
<accession>A0A977PVG0</accession>
<dbReference type="Gene3D" id="3.90.550.10">
    <property type="entry name" value="Spore Coat Polysaccharide Biosynthesis Protein SpsA, Chain A"/>
    <property type="match status" value="1"/>
</dbReference>
<evidence type="ECO:0000259" key="1">
    <source>
        <dbReference type="Pfam" id="PF00483"/>
    </source>
</evidence>
<sequence>MANIDIQALVNYHKSHGKLATVTAVRPPSRFGEMVIQDQLVGTFKEKPQTSDGWINGGYFVLHRQILDLIAGDETIFEAEPLHLLAEKKNWPFISITRVKRCFLNTISMKKLYD</sequence>
<organism evidence="2">
    <name type="scientific">Woronichinia naegeliana WA131</name>
    <dbReference type="NCBI Taxonomy" id="2824559"/>
    <lineage>
        <taxon>Bacteria</taxon>
        <taxon>Bacillati</taxon>
        <taxon>Cyanobacteriota</taxon>
        <taxon>Cyanophyceae</taxon>
        <taxon>Synechococcales</taxon>
        <taxon>Coelosphaeriaceae</taxon>
        <taxon>Woronichinia</taxon>
    </lineage>
</organism>
<dbReference type="Proteomes" id="UP001065613">
    <property type="component" value="Chromosome"/>
</dbReference>
<dbReference type="KEGG" id="wna:KA717_37240"/>
<reference evidence="2" key="1">
    <citation type="submission" date="2021-04" db="EMBL/GenBank/DDBJ databases">
        <title>Genome sequence of Woronichinia naegeliana from Washington state freshwater lake bloom.</title>
        <authorList>
            <person name="Dreher T.W."/>
        </authorList>
    </citation>
    <scope>NUCLEOTIDE SEQUENCE</scope>
    <source>
        <strain evidence="2">WA131</strain>
    </source>
</reference>
<dbReference type="EMBL" id="CP073041">
    <property type="protein sequence ID" value="UXE61001.1"/>
    <property type="molecule type" value="Genomic_DNA"/>
</dbReference>
<protein>
    <recommendedName>
        <fullName evidence="1">Nucleotidyl transferase domain-containing protein</fullName>
    </recommendedName>
</protein>
<dbReference type="AlphaFoldDB" id="A0A977PVG0"/>
<feature type="domain" description="Nucleotidyl transferase" evidence="1">
    <location>
        <begin position="5"/>
        <end position="72"/>
    </location>
</feature>
<dbReference type="GO" id="GO:0047343">
    <property type="term" value="F:glucose-1-phosphate cytidylyltransferase activity"/>
    <property type="evidence" value="ECO:0007669"/>
    <property type="project" value="InterPro"/>
</dbReference>
<proteinExistence type="predicted"/>
<dbReference type="Pfam" id="PF00483">
    <property type="entry name" value="NTP_transferase"/>
    <property type="match status" value="1"/>
</dbReference>
<dbReference type="SUPFAM" id="SSF53448">
    <property type="entry name" value="Nucleotide-diphospho-sugar transferases"/>
    <property type="match status" value="1"/>
</dbReference>
<gene>
    <name evidence="2" type="ORF">KA717_37240</name>
</gene>
<dbReference type="PANTHER" id="PTHR47183:SF1">
    <property type="entry name" value="GLUCOSE-1-PHOSPHATE CYTIDYLYLTRANSFERASE"/>
    <property type="match status" value="1"/>
</dbReference>